<dbReference type="SMART" id="SM01411">
    <property type="entry name" value="Ephrin_rec_like"/>
    <property type="match status" value="8"/>
</dbReference>
<dbReference type="eggNOG" id="KOG3525">
    <property type="taxonomic scope" value="Eukaryota"/>
</dbReference>
<feature type="domain" description="EGF-like" evidence="3">
    <location>
        <begin position="2326"/>
        <end position="2369"/>
    </location>
</feature>
<dbReference type="GeneID" id="7828382"/>
<dbReference type="OrthoDB" id="313494at2759"/>
<protein>
    <submittedName>
        <fullName evidence="4">EGF-like domain protein</fullName>
    </submittedName>
</protein>
<dbReference type="Gene3D" id="2.10.220.10">
    <property type="entry name" value="Hormone Receptor, Insulin-like Growth Factor Receptor 1, Chain A, domain 2"/>
    <property type="match status" value="18"/>
</dbReference>
<feature type="transmembrane region" description="Helical" evidence="1">
    <location>
        <begin position="3037"/>
        <end position="3057"/>
    </location>
</feature>
<dbReference type="SMART" id="SM00261">
    <property type="entry name" value="FU"/>
    <property type="match status" value="48"/>
</dbReference>
<evidence type="ECO:0000313" key="4">
    <source>
        <dbReference type="EMBL" id="EAS04000.3"/>
    </source>
</evidence>
<dbReference type="InterPro" id="IPR006212">
    <property type="entry name" value="Furin_repeat"/>
</dbReference>
<feature type="domain" description="EGF-like" evidence="3">
    <location>
        <begin position="2637"/>
        <end position="2681"/>
    </location>
</feature>
<feature type="chain" id="PRO_5003712543" evidence="2">
    <location>
        <begin position="18"/>
        <end position="3134"/>
    </location>
</feature>
<dbReference type="InParanoid" id="I7MI93"/>
<feature type="domain" description="EGF-like" evidence="3">
    <location>
        <begin position="1253"/>
        <end position="1292"/>
    </location>
</feature>
<evidence type="ECO:0000256" key="1">
    <source>
        <dbReference type="SAM" id="Phobius"/>
    </source>
</evidence>
<feature type="domain" description="EGF-like" evidence="3">
    <location>
        <begin position="1866"/>
        <end position="1921"/>
    </location>
</feature>
<evidence type="ECO:0000313" key="5">
    <source>
        <dbReference type="Proteomes" id="UP000009168"/>
    </source>
</evidence>
<keyword evidence="2" id="KW-0732">Signal</keyword>
<feature type="domain" description="EGF-like" evidence="3">
    <location>
        <begin position="825"/>
        <end position="863"/>
    </location>
</feature>
<organism evidence="4 5">
    <name type="scientific">Tetrahymena thermophila (strain SB210)</name>
    <dbReference type="NCBI Taxonomy" id="312017"/>
    <lineage>
        <taxon>Eukaryota</taxon>
        <taxon>Sar</taxon>
        <taxon>Alveolata</taxon>
        <taxon>Ciliophora</taxon>
        <taxon>Intramacronucleata</taxon>
        <taxon>Oligohymenophorea</taxon>
        <taxon>Hymenostomatida</taxon>
        <taxon>Tetrahymenina</taxon>
        <taxon>Tetrahymenidae</taxon>
        <taxon>Tetrahymena</taxon>
    </lineage>
</organism>
<dbReference type="SUPFAM" id="SSF57184">
    <property type="entry name" value="Growth factor receptor domain"/>
    <property type="match status" value="19"/>
</dbReference>
<feature type="domain" description="EGF-like" evidence="3">
    <location>
        <begin position="931"/>
        <end position="970"/>
    </location>
</feature>
<feature type="domain" description="EGF-like" evidence="3">
    <location>
        <begin position="379"/>
        <end position="427"/>
    </location>
</feature>
<keyword evidence="1" id="KW-1133">Transmembrane helix</keyword>
<feature type="domain" description="EGF-like" evidence="3">
    <location>
        <begin position="1089"/>
        <end position="1139"/>
    </location>
</feature>
<dbReference type="EMBL" id="GG662464">
    <property type="protein sequence ID" value="EAS04000.3"/>
    <property type="molecule type" value="Genomic_DNA"/>
</dbReference>
<feature type="domain" description="EGF-like" evidence="3">
    <location>
        <begin position="529"/>
        <end position="568"/>
    </location>
</feature>
<name>I7MI93_TETTS</name>
<feature type="domain" description="EGF-like" evidence="3">
    <location>
        <begin position="1398"/>
        <end position="1444"/>
    </location>
</feature>
<dbReference type="RefSeq" id="XP_001024245.3">
    <property type="nucleotide sequence ID" value="XM_001024245.3"/>
</dbReference>
<feature type="domain" description="EGF-like" evidence="3">
    <location>
        <begin position="2969"/>
        <end position="3002"/>
    </location>
</feature>
<keyword evidence="5" id="KW-1185">Reference proteome</keyword>
<proteinExistence type="predicted"/>
<evidence type="ECO:0000259" key="3">
    <source>
        <dbReference type="SMART" id="SM00181"/>
    </source>
</evidence>
<evidence type="ECO:0000256" key="2">
    <source>
        <dbReference type="SAM" id="SignalP"/>
    </source>
</evidence>
<keyword evidence="1" id="KW-0812">Transmembrane</keyword>
<dbReference type="SMART" id="SM00181">
    <property type="entry name" value="EGF"/>
    <property type="match status" value="32"/>
</dbReference>
<dbReference type="KEGG" id="tet:TTHERM_00459370"/>
<dbReference type="PANTHER" id="PTHR15332:SF175">
    <property type="entry name" value="PROPROTEIN CONVERTASE SUBTILISIN_KEXIN TYPE 5-LIKE"/>
    <property type="match status" value="1"/>
</dbReference>
<feature type="domain" description="EGF-like" evidence="3">
    <location>
        <begin position="978"/>
        <end position="1024"/>
    </location>
</feature>
<feature type="domain" description="EGF-like" evidence="3">
    <location>
        <begin position="2533"/>
        <end position="2579"/>
    </location>
</feature>
<sequence>MWIIILSTTLTVLLVYGQQLKTFTTTKSVLEMCYVEVNAGAQNTNYIAQLFSDKTMGLLSIQDATTTLQIDTSQSNLGALTILKMDCLETPIGYQILFLLNGAAIPKIGTLYNDGSNNIYLSTLKTMPYAFVSYYYKRLSDTIYTWDGTTVNVETINIFSLAQGANIVFTITPTVFYISNNKKYYFVQDKATTSALVYGVSSLAAAIYSSAPYTNQILKVGEYNYQGSTCYTIVDNTKKATTLTPNGVALTEGKDFTGITDYEYSYGSQLLQFEQNGKVVNVDFTILPAAQTQKAIYSLASFPSPNFVNLQKRVIAFYQSHSGQILILNSQCNKKCSSCTLNNQFTCLTCNIFDNRQLIGGQCVCNSGFIDTDQDFCFPCQDPFCQSCFDTVQNSCYSCLPGMYLTQQNICSCPDGYYFDTSSSTCKVCSPGCEVCSSSTICTKCYSSNYNLNANKCDCNNGFYPDPSTQLCLPCHQSCSTCSGPLVTTCITCKDATQVVFKGTCQCKLLNQFLDKTFTCINCDPSCQSCAGISTYCLTCDPSANRQLTQNNQCACLPGFYDNSGTCTSCGVPFCQTCAAAGTCTVCQTLNGFSLTFQNGKCNCPSGYYLDLNIGTCVRCHYSCQTCHGPSNINCDTCDPTANRDPVTVDFKCNCSNQHFEINQYCAPCSSNCNGCLQLPNNCINCKSGYHLAYQPTYLINQCFCNDGTYYDSSTDNCDPCTPANLCQTCSSSSQCLTCLPNASLGPSKQCSCNLGFYLNANQCSPCTWTTPPADCISQAIQLFRDPSNGYSCIVGYYLDAGSGLCLKCYQSCITCHGPLQTDCDCHETCLTCVGPYPYQCTSCHNNFIALSGGTEGYCNQCQSGYFLKDGVCQQCDPNCQECLYSSTYCTFCKNYQTLLTNKTCGCLPGYFDDTTQCAQNTCHAGDNCALCSSTNPSSCITCNTNNNFTLQNGVCICIYGYGLDAGNCVKCHPLCGMCDPSDYSKCLTCNSEQNRALSNNLCKCQNGFTGPDTTIDPTQFICQQCYYSCQTCTATGYGNCSSCGLNRDNTNHNCACNTNFYDLGNMNSCIECPSGTYSSAASFSYCQPCDPSCKECSGNATTCTKCQLAYNRIFDGSTNTCNCMKGYAVQNQDPYYCQPCPYFCTDCQSSLNNVTQKFDVTCNQCSDTNRQLPHCDCNTGYYNVPGDSNCKKCHYSCDQCIGPGINDCLSCPTGRISYYPSKNMGFQCICPSNQYDKIGDPTCYDCKISCLTCKGPNDNDCLTCPDPNMQLVNGQCQCKTGYYSPTDNQCLPCHHSCATCTGTSDHECLTCSDTTRIYDIATKTCPCIPNYYDNSPSPICSQCHYTCQSCHGNQKTDCIACAANRIFDGSNLCVCPPDTQAPEGQPICTQCHYSCQTCQGPLATDCLTCADINRTLTVIPPNLFGSCPCNSKYYDDQKSSICIQCHQSCLTCFGSNPYQCQTCDLLSGGVTTNRSSKIPFCPCNNYYTESPNSAYSAVCLLCGGYCSACDSTDINICHACLDSDNRILVGQDCVCKQGYYQVNSMKVCQPCPKNCVTCVADATSGKPLCQSCNTKENRDVGTNQQCQCKQMYYLLNDPGTGICQPCDPKCASCDPLNGNCITCIVNRSSPPACTCTPPLIQDSVNYPNCIQCDHSCKYNCFGPSPFQCLNPCDLNSDALLNPLNRQFNPFLNSCPCKPGYSEDVTLPNNPKCMPCSYTCQTCSAANDANSCSSCSSSNNRVLVGSTCNCMDGYYDNGNSSVCLNCNYTCKTCSYNQFQTPQLQCLSCDPDNYRYLSNGSCLCKTGYYDDGNSPVCQKCQQSCLSCIQPNICKTCDSVQKRILDPISLTCICQDGTFENANKVCQACDLSCQTCINNTNTGCTSCQSSYQRAFKLILSNPYSGSCNCIDGYYQSPNNQVCLPCHYSCYSCQGPLQTDCIKCQISRTYNIATSLCSCPSNKYDVFGITQCQDCPYYCKTCSAADTTKCSTCDPAQQRQMNALTGYCDCNQGFYDDGSPVCKPCFQNCLTCRGPNQYDCTLCDSSKNRILQNGICVCMIGYYNINGQVACGQCDQSCYTCQDNSNGGPNQCSSCSLQQFRQQQGNYCLCINGYFQDPVSKLCVQCDQTCATCASITTCATCNSSQFRVLNPTSQLCDCMSGYYTSGTQTCQPCDRTCKTCSGSGPNQCLTCDATQNRQYYTNGGNSSCQCLDNYYDLPPNSACSKCHYSCKNCSGSNRNQCTACDPATSRTLTASQCVCPSNLFDILDTPICQQCHYSCVTCTDNTPSGCVTCPAGRNLVNTQCLCQEGNIDDPVQQKCLSCHYSCATCSVANGSSSTCLTCNPAYFRSLVNNQCACNPGYYDDGSHVLCSQCDPTCRTCSGPGSSSCQSCDATLFRTLNASNQCVCMNGYFLSAGTCQKCDDNCKTCANTSTNCNSCSSLMKLVGNQCFCENGYFAQGSSCIQCDITCSTCNGPTAGDCLTCDAQDFRLCNQCTDLSQTNCQLCTPAQQAPNVKKFCRCQNRYFSQQGLSQCYPCSYQCLTCLGPNSCTSCDSVGDLRVLQGTQCQCILGTYDAGISTCQPCHYSCQSCVQDSQFDCLSCLSGQYRQYNSQSKQCACQSGFYDSGQKVCKQCDPTCFTCSGPSNTNCLSCSSAQNYREFNPLQGTCNCMSGYYNDPIQSRCLPCHYSCATCSGSGPNSCLTCRQTDFRTFDSGKCGCNDGYYDNNTSQCASCHFSCKNCIGSLQTQCTQCDAANSLRQFNSQTSTCDCMGGYYSLLGLQQCQSCHYTCLTCRGPNPNQCTACLASAKRFMQIDNTCACDSGYYEIASPQNSNIKICVPCSPTCYICSTFNQCTGCNQSDYRSLNIVTQQCECINGYYEVRQQSGTLSSCQVCNTAANRVVSNDKLSCVCKPGFFEDPSSSNCMPCPISCAECLNSKQCTSCSSSQFRIFSNYQCIPMQGYFDTGQAIAQKCSQQCKNCVNFATNCISCRTEDGYTMSKDQTCVCQEGYQEVADVDTGITVCRSPQSLAQKSANQDNVMWFYIFLCISGLLALIIIVYLGRRFCMKSEDPQNNPRIHALDISEQDIFNQRPEETLQQLENDNKNLPKIEQAQDYNFAQKKNVQNQTISPGGGDQIV</sequence>
<feature type="domain" description="EGF-like" evidence="3">
    <location>
        <begin position="2425"/>
        <end position="2461"/>
    </location>
</feature>
<feature type="domain" description="EGF-like" evidence="3">
    <location>
        <begin position="1822"/>
        <end position="1865"/>
    </location>
</feature>
<feature type="domain" description="EGF-like" evidence="3">
    <location>
        <begin position="2077"/>
        <end position="2121"/>
    </location>
</feature>
<feature type="domain" description="EGF-like" evidence="3">
    <location>
        <begin position="1147"/>
        <end position="1192"/>
    </location>
</feature>
<dbReference type="InterPro" id="IPR000742">
    <property type="entry name" value="EGF"/>
</dbReference>
<accession>I7MI93</accession>
<dbReference type="Proteomes" id="UP000009168">
    <property type="component" value="Unassembled WGS sequence"/>
</dbReference>
<feature type="domain" description="EGF-like" evidence="3">
    <location>
        <begin position="2870"/>
        <end position="2922"/>
    </location>
</feature>
<feature type="domain" description="EGF-like" evidence="3">
    <location>
        <begin position="2129"/>
        <end position="2169"/>
    </location>
</feature>
<reference evidence="5" key="1">
    <citation type="journal article" date="2006" name="PLoS Biol.">
        <title>Macronuclear genome sequence of the ciliate Tetrahymena thermophila, a model eukaryote.</title>
        <authorList>
            <person name="Eisen J.A."/>
            <person name="Coyne R.S."/>
            <person name="Wu M."/>
            <person name="Wu D."/>
            <person name="Thiagarajan M."/>
            <person name="Wortman J.R."/>
            <person name="Badger J.H."/>
            <person name="Ren Q."/>
            <person name="Amedeo P."/>
            <person name="Jones K.M."/>
            <person name="Tallon L.J."/>
            <person name="Delcher A.L."/>
            <person name="Salzberg S.L."/>
            <person name="Silva J.C."/>
            <person name="Haas B.J."/>
            <person name="Majoros W.H."/>
            <person name="Farzad M."/>
            <person name="Carlton J.M."/>
            <person name="Smith R.K. Jr."/>
            <person name="Garg J."/>
            <person name="Pearlman R.E."/>
            <person name="Karrer K.M."/>
            <person name="Sun L."/>
            <person name="Manning G."/>
            <person name="Elde N.C."/>
            <person name="Turkewitz A.P."/>
            <person name="Asai D.J."/>
            <person name="Wilkes D.E."/>
            <person name="Wang Y."/>
            <person name="Cai H."/>
            <person name="Collins K."/>
            <person name="Stewart B.A."/>
            <person name="Lee S.R."/>
            <person name="Wilamowska K."/>
            <person name="Weinberg Z."/>
            <person name="Ruzzo W.L."/>
            <person name="Wloga D."/>
            <person name="Gaertig J."/>
            <person name="Frankel J."/>
            <person name="Tsao C.-C."/>
            <person name="Gorovsky M.A."/>
            <person name="Keeling P.J."/>
            <person name="Waller R.F."/>
            <person name="Patron N.J."/>
            <person name="Cherry J.M."/>
            <person name="Stover N.A."/>
            <person name="Krieger C.J."/>
            <person name="del Toro C."/>
            <person name="Ryder H.F."/>
            <person name="Williamson S.C."/>
            <person name="Barbeau R.A."/>
            <person name="Hamilton E.P."/>
            <person name="Orias E."/>
        </authorList>
    </citation>
    <scope>NUCLEOTIDE SEQUENCE [LARGE SCALE GENOMIC DNA]</scope>
    <source>
        <strain evidence="5">SB210</strain>
    </source>
</reference>
<dbReference type="InterPro" id="IPR009030">
    <property type="entry name" value="Growth_fac_rcpt_cys_sf"/>
</dbReference>
<feature type="domain" description="EGF-like" evidence="3">
    <location>
        <begin position="2689"/>
        <end position="2729"/>
    </location>
</feature>
<feature type="domain" description="EGF-like" evidence="3">
    <location>
        <begin position="1978"/>
        <end position="2020"/>
    </location>
</feature>
<feature type="domain" description="EGF-like" evidence="3">
    <location>
        <begin position="1715"/>
        <end position="1764"/>
    </location>
</feature>
<feature type="domain" description="EGF-like" evidence="3">
    <location>
        <begin position="2021"/>
        <end position="2054"/>
    </location>
</feature>
<feature type="signal peptide" evidence="2">
    <location>
        <begin position="1"/>
        <end position="17"/>
    </location>
</feature>
<feature type="domain" description="EGF-like" evidence="3">
    <location>
        <begin position="882"/>
        <end position="919"/>
    </location>
</feature>
<feature type="domain" description="EGF-like" evidence="3">
    <location>
        <begin position="1772"/>
        <end position="1817"/>
    </location>
</feature>
<feature type="domain" description="EGF-like" evidence="3">
    <location>
        <begin position="577"/>
        <end position="618"/>
    </location>
</feature>
<dbReference type="PANTHER" id="PTHR15332">
    <property type="entry name" value="PROPROTEIN CONVERTASE SUBTILISIN_KEXIN TYPE 5-LIKE"/>
    <property type="match status" value="1"/>
</dbReference>
<feature type="domain" description="EGF-like" evidence="3">
    <location>
        <begin position="1509"/>
        <end position="1550"/>
    </location>
</feature>
<feature type="domain" description="EGF-like" evidence="3">
    <location>
        <begin position="435"/>
        <end position="473"/>
    </location>
</feature>
<feature type="domain" description="EGF-like" evidence="3">
    <location>
        <begin position="2587"/>
        <end position="2629"/>
    </location>
</feature>
<gene>
    <name evidence="4" type="ORF">TTHERM_00459370</name>
</gene>
<feature type="domain" description="EGF-like" evidence="3">
    <location>
        <begin position="338"/>
        <end position="378"/>
    </location>
</feature>
<keyword evidence="1" id="KW-0472">Membrane</keyword>
<feature type="domain" description="EGF-like" evidence="3">
    <location>
        <begin position="2377"/>
        <end position="2417"/>
    </location>
</feature>
<feature type="domain" description="EGF-like" evidence="3">
    <location>
        <begin position="729"/>
        <end position="765"/>
    </location>
</feature>